<feature type="compositionally biased region" description="Polar residues" evidence="5">
    <location>
        <begin position="715"/>
        <end position="734"/>
    </location>
</feature>
<dbReference type="InterPro" id="IPR029021">
    <property type="entry name" value="Prot-tyrosine_phosphatase-like"/>
</dbReference>
<feature type="compositionally biased region" description="Low complexity" evidence="5">
    <location>
        <begin position="65"/>
        <end position="76"/>
    </location>
</feature>
<dbReference type="GO" id="GO:0005634">
    <property type="term" value="C:nucleus"/>
    <property type="evidence" value="ECO:0007669"/>
    <property type="project" value="TreeGrafter"/>
</dbReference>
<dbReference type="CDD" id="cd14521">
    <property type="entry name" value="DSP_fungal_SDP1-like"/>
    <property type="match status" value="1"/>
</dbReference>
<dbReference type="InterPro" id="IPR016130">
    <property type="entry name" value="Tyr_Pase_AS"/>
</dbReference>
<organism evidence="8 9">
    <name type="scientific">Byssochlamys spectabilis (strain No. 5 / NBRC 109023)</name>
    <name type="common">Paecilomyces variotii</name>
    <dbReference type="NCBI Taxonomy" id="1356009"/>
    <lineage>
        <taxon>Eukaryota</taxon>
        <taxon>Fungi</taxon>
        <taxon>Dikarya</taxon>
        <taxon>Ascomycota</taxon>
        <taxon>Pezizomycotina</taxon>
        <taxon>Eurotiomycetes</taxon>
        <taxon>Eurotiomycetidae</taxon>
        <taxon>Eurotiales</taxon>
        <taxon>Thermoascaceae</taxon>
        <taxon>Paecilomyces</taxon>
    </lineage>
</organism>
<dbReference type="Pfam" id="PF00782">
    <property type="entry name" value="DSPc"/>
    <property type="match status" value="1"/>
</dbReference>
<dbReference type="PANTHER" id="PTHR10159">
    <property type="entry name" value="DUAL SPECIFICITY PROTEIN PHOSPHATASE"/>
    <property type="match status" value="1"/>
</dbReference>
<feature type="domain" description="Tyrosine specific protein phosphatases" evidence="7">
    <location>
        <begin position="498"/>
        <end position="555"/>
    </location>
</feature>
<evidence type="ECO:0000256" key="1">
    <source>
        <dbReference type="ARBA" id="ARBA00008601"/>
    </source>
</evidence>
<dbReference type="PROSITE" id="PS50054">
    <property type="entry name" value="TYR_PHOSPHATASE_DUAL"/>
    <property type="match status" value="1"/>
</dbReference>
<evidence type="ECO:0000256" key="5">
    <source>
        <dbReference type="SAM" id="MobiDB-lite"/>
    </source>
</evidence>
<evidence type="ECO:0000256" key="4">
    <source>
        <dbReference type="ARBA" id="ARBA00022912"/>
    </source>
</evidence>
<dbReference type="GO" id="GO:0033550">
    <property type="term" value="F:MAP kinase tyrosine phosphatase activity"/>
    <property type="evidence" value="ECO:0007669"/>
    <property type="project" value="TreeGrafter"/>
</dbReference>
<name>V5GA48_BYSSN</name>
<feature type="compositionally biased region" description="Basic residues" evidence="5">
    <location>
        <begin position="55"/>
        <end position="64"/>
    </location>
</feature>
<feature type="region of interest" description="Disordered" evidence="5">
    <location>
        <begin position="715"/>
        <end position="748"/>
    </location>
</feature>
<protein>
    <recommendedName>
        <fullName evidence="2">protein-tyrosine-phosphatase</fullName>
        <ecNumber evidence="2">3.1.3.48</ecNumber>
    </recommendedName>
</protein>
<dbReference type="SMART" id="SM00195">
    <property type="entry name" value="DSPc"/>
    <property type="match status" value="1"/>
</dbReference>
<dbReference type="InterPro" id="IPR000340">
    <property type="entry name" value="Dual-sp_phosphatase_cat-dom"/>
</dbReference>
<dbReference type="PANTHER" id="PTHR10159:SF519">
    <property type="entry name" value="DUAL SPECIFICITY PROTEIN PHOSPHATASE MPK3"/>
    <property type="match status" value="1"/>
</dbReference>
<feature type="compositionally biased region" description="Polar residues" evidence="5">
    <location>
        <begin position="604"/>
        <end position="614"/>
    </location>
</feature>
<dbReference type="eggNOG" id="KOG1716">
    <property type="taxonomic scope" value="Eukaryota"/>
</dbReference>
<dbReference type="InterPro" id="IPR020422">
    <property type="entry name" value="TYR_PHOSPHATASE_DUAL_dom"/>
</dbReference>
<keyword evidence="4" id="KW-0904">Protein phosphatase</keyword>
<dbReference type="HOGENOM" id="CLU_018624_0_0_1"/>
<dbReference type="InterPro" id="IPR000387">
    <property type="entry name" value="Tyr_Pase_dom"/>
</dbReference>
<comment type="similarity">
    <text evidence="1">Belongs to the protein-tyrosine phosphatase family. Non-receptor class dual specificity subfamily.</text>
</comment>
<dbReference type="PROSITE" id="PS00383">
    <property type="entry name" value="TYR_PHOSPHATASE_1"/>
    <property type="match status" value="1"/>
</dbReference>
<dbReference type="EC" id="3.1.3.48" evidence="2"/>
<dbReference type="GO" id="GO:0005829">
    <property type="term" value="C:cytosol"/>
    <property type="evidence" value="ECO:0007669"/>
    <property type="project" value="TreeGrafter"/>
</dbReference>
<evidence type="ECO:0000256" key="2">
    <source>
        <dbReference type="ARBA" id="ARBA00013064"/>
    </source>
</evidence>
<feature type="domain" description="Tyrosine-protein phosphatase" evidence="6">
    <location>
        <begin position="384"/>
        <end position="578"/>
    </location>
</feature>
<dbReference type="PROSITE" id="PS51257">
    <property type="entry name" value="PROKAR_LIPOPROTEIN"/>
    <property type="match status" value="1"/>
</dbReference>
<dbReference type="EMBL" id="BAUL01000215">
    <property type="protein sequence ID" value="GAD97807.1"/>
    <property type="molecule type" value="Genomic_DNA"/>
</dbReference>
<gene>
    <name evidence="8" type="ORF">PVAR5_6489</name>
</gene>
<accession>V5GA48</accession>
<dbReference type="AlphaFoldDB" id="V5GA48"/>
<dbReference type="GO" id="GO:0008330">
    <property type="term" value="F:protein tyrosine/threonine phosphatase activity"/>
    <property type="evidence" value="ECO:0007669"/>
    <property type="project" value="TreeGrafter"/>
</dbReference>
<dbReference type="Gene3D" id="3.90.190.10">
    <property type="entry name" value="Protein tyrosine phosphatase superfamily"/>
    <property type="match status" value="1"/>
</dbReference>
<comment type="caution">
    <text evidence="8">The sequence shown here is derived from an EMBL/GenBank/DDBJ whole genome shotgun (WGS) entry which is preliminary data.</text>
</comment>
<keyword evidence="9" id="KW-1185">Reference proteome</keyword>
<reference evidence="9" key="1">
    <citation type="journal article" date="2014" name="Genome Announc.">
        <title>Draft genome sequence of the formaldehyde-resistant fungus Byssochlamys spectabilis No. 5 (anamorph Paecilomyces variotii No. 5) (NBRC109023).</title>
        <authorList>
            <person name="Oka T."/>
            <person name="Ekino K."/>
            <person name="Fukuda K."/>
            <person name="Nomura Y."/>
        </authorList>
    </citation>
    <scope>NUCLEOTIDE SEQUENCE [LARGE SCALE GENOMIC DNA]</scope>
    <source>
        <strain evidence="9">No. 5 / NBRC 109023</strain>
    </source>
</reference>
<feature type="region of interest" description="Disordered" evidence="5">
    <location>
        <begin position="594"/>
        <end position="678"/>
    </location>
</feature>
<sequence>MFRYARTETDVAPLKRSFAQVANSTFSCLPDSGCDHPSMFSHPFDERHNPDRVAPSKRRSRSASRTRMPLQTSAPSVPASFPSFMSVFGGISNLRVGRKEESVGTQTLARRPSRVTVNTSRHFLPFKHRESVSSVTSESADSSPTTTVSTFDSPSATDTSPSSSPESPSSMPFHQKLTSPENAVVPKPTENSEQPPQPESPENASKSTRGESPGRRARNLKNLSLKMPAPSSSRPAIATASVMETGSRHLSAPPSPVHPVKTGRRKPANLTIRTPGLDKSFSNSGVPPTPYVRQSLRHIESSPSLQSVFSPSTGPEGGMQLPRPATQHGTRGILGTWEEGLSPIPSASSQNITSKEVLHDLAEEDDHLDSRESTRKNERGYPNGPICIYDSGVFLYLEPTAEEASKFDVVVNVAKEIPNPFTKQSENNNSIMSTWRSAASESKRQSFVEPQTAFSDISFKSALEYLPADPENASTPKTEQSRPEYIHVGWDHNSEILDDLYPLCELIDDRVSKGKKVLIHCQLGVSRSASLIIAYGLYKNRDLDFNAMYGIVKSRSCWVGPNMSLIYQLTDFRSRVLRGGPSKPIPAEWFIPDIPYRKSDPTPADSSTMQPEPSSSERETEADGSAQGKPSAPSSDLGVPKSDTTQKRSVSTRPLPFREGYKAAEASNSCSQSESTRRVELVRFPTVQRDLVMQDAPAPSSVLSPREAGFVSNGFSHNVTGNVTVKLPSDSTGLGQEAIDPRSPPQRKEPIIMRNIDEFL</sequence>
<feature type="region of interest" description="Disordered" evidence="5">
    <location>
        <begin position="40"/>
        <end position="76"/>
    </location>
</feature>
<dbReference type="GO" id="GO:0017017">
    <property type="term" value="F:MAP kinase tyrosine/serine/threonine phosphatase activity"/>
    <property type="evidence" value="ECO:0007669"/>
    <property type="project" value="TreeGrafter"/>
</dbReference>
<evidence type="ECO:0000313" key="8">
    <source>
        <dbReference type="EMBL" id="GAD97807.1"/>
    </source>
</evidence>
<dbReference type="OrthoDB" id="426001at2759"/>
<proteinExistence type="inferred from homology"/>
<evidence type="ECO:0000313" key="9">
    <source>
        <dbReference type="Proteomes" id="UP000018001"/>
    </source>
</evidence>
<keyword evidence="3" id="KW-0378">Hydrolase</keyword>
<evidence type="ECO:0000259" key="6">
    <source>
        <dbReference type="PROSITE" id="PS50054"/>
    </source>
</evidence>
<evidence type="ECO:0000256" key="3">
    <source>
        <dbReference type="ARBA" id="ARBA00022801"/>
    </source>
</evidence>
<evidence type="ECO:0000259" key="7">
    <source>
        <dbReference type="PROSITE" id="PS50056"/>
    </source>
</evidence>
<dbReference type="PROSITE" id="PS50056">
    <property type="entry name" value="TYR_PHOSPHATASE_2"/>
    <property type="match status" value="1"/>
</dbReference>
<dbReference type="InParanoid" id="V5GA48"/>
<feature type="compositionally biased region" description="Low complexity" evidence="5">
    <location>
        <begin position="132"/>
        <end position="172"/>
    </location>
</feature>
<dbReference type="Proteomes" id="UP000018001">
    <property type="component" value="Unassembled WGS sequence"/>
</dbReference>
<dbReference type="GO" id="GO:0043409">
    <property type="term" value="P:negative regulation of MAPK cascade"/>
    <property type="evidence" value="ECO:0007669"/>
    <property type="project" value="TreeGrafter"/>
</dbReference>
<feature type="region of interest" description="Disordered" evidence="5">
    <location>
        <begin position="101"/>
        <end position="287"/>
    </location>
</feature>
<dbReference type="SUPFAM" id="SSF52799">
    <property type="entry name" value="(Phosphotyrosine protein) phosphatases II"/>
    <property type="match status" value="1"/>
</dbReference>